<keyword evidence="2" id="KW-1185">Reference proteome</keyword>
<sequence>MARQLRSGRKYRSVAIDDLPWDIGEYPTRQMETSRNSIIEQLFAWWLRLPGAKLPERPDPELMKKLIDAWQRRQETIRATAYTMPCAECGVQQGPCITAERKLITETIHKPRLEAATKRVDETLGDTLLDALPETGTAGS</sequence>
<dbReference type="AlphaFoldDB" id="A0A239K9B0"/>
<dbReference type="OrthoDB" id="3542807at2"/>
<evidence type="ECO:0000313" key="1">
    <source>
        <dbReference type="EMBL" id="SNT14695.1"/>
    </source>
</evidence>
<name>A0A239K9B0_9ACTN</name>
<dbReference type="RefSeq" id="WP_143228048.1">
    <property type="nucleotide sequence ID" value="NZ_FZOR01000017.1"/>
</dbReference>
<dbReference type="EMBL" id="FZOR01000017">
    <property type="protein sequence ID" value="SNT14695.1"/>
    <property type="molecule type" value="Genomic_DNA"/>
</dbReference>
<proteinExistence type="predicted"/>
<protein>
    <submittedName>
        <fullName evidence="1">Uncharacterized protein</fullName>
    </submittedName>
</protein>
<gene>
    <name evidence="1" type="ORF">SAMN05443665_101768</name>
</gene>
<dbReference type="Proteomes" id="UP000198318">
    <property type="component" value="Unassembled WGS sequence"/>
</dbReference>
<accession>A0A239K9B0</accession>
<evidence type="ECO:0000313" key="2">
    <source>
        <dbReference type="Proteomes" id="UP000198318"/>
    </source>
</evidence>
<organism evidence="1 2">
    <name type="scientific">Actinomadura meyerae</name>
    <dbReference type="NCBI Taxonomy" id="240840"/>
    <lineage>
        <taxon>Bacteria</taxon>
        <taxon>Bacillati</taxon>
        <taxon>Actinomycetota</taxon>
        <taxon>Actinomycetes</taxon>
        <taxon>Streptosporangiales</taxon>
        <taxon>Thermomonosporaceae</taxon>
        <taxon>Actinomadura</taxon>
    </lineage>
</organism>
<reference evidence="1 2" key="1">
    <citation type="submission" date="2017-06" db="EMBL/GenBank/DDBJ databases">
        <authorList>
            <person name="Kim H.J."/>
            <person name="Triplett B.A."/>
        </authorList>
    </citation>
    <scope>NUCLEOTIDE SEQUENCE [LARGE SCALE GENOMIC DNA]</scope>
    <source>
        <strain evidence="1 2">DSM 44715</strain>
    </source>
</reference>